<gene>
    <name evidence="2" type="ORF">LTR36_001154</name>
</gene>
<evidence type="ECO:0000256" key="1">
    <source>
        <dbReference type="SAM" id="MobiDB-lite"/>
    </source>
</evidence>
<dbReference type="AlphaFoldDB" id="A0AAV9JPH4"/>
<feature type="region of interest" description="Disordered" evidence="1">
    <location>
        <begin position="289"/>
        <end position="360"/>
    </location>
</feature>
<feature type="compositionally biased region" description="Basic and acidic residues" evidence="1">
    <location>
        <begin position="1"/>
        <end position="18"/>
    </location>
</feature>
<feature type="compositionally biased region" description="Basic and acidic residues" evidence="1">
    <location>
        <begin position="297"/>
        <end position="310"/>
    </location>
</feature>
<proteinExistence type="predicted"/>
<evidence type="ECO:0000313" key="3">
    <source>
        <dbReference type="Proteomes" id="UP001324427"/>
    </source>
</evidence>
<accession>A0AAV9JPH4</accession>
<keyword evidence="3" id="KW-1185">Reference proteome</keyword>
<reference evidence="2 3" key="1">
    <citation type="submission" date="2021-11" db="EMBL/GenBank/DDBJ databases">
        <title>Black yeast isolated from Biological Soil Crust.</title>
        <authorList>
            <person name="Kurbessoian T."/>
        </authorList>
    </citation>
    <scope>NUCLEOTIDE SEQUENCE [LARGE SCALE GENOMIC DNA]</scope>
    <source>
        <strain evidence="2 3">CCFEE 5522</strain>
    </source>
</reference>
<feature type="compositionally biased region" description="Low complexity" evidence="1">
    <location>
        <begin position="313"/>
        <end position="328"/>
    </location>
</feature>
<comment type="caution">
    <text evidence="2">The sequence shown here is derived from an EMBL/GenBank/DDBJ whole genome shotgun (WGS) entry which is preliminary data.</text>
</comment>
<name>A0AAV9JPH4_9PEZI</name>
<dbReference type="Proteomes" id="UP001324427">
    <property type="component" value="Unassembled WGS sequence"/>
</dbReference>
<dbReference type="EMBL" id="JAVFHQ010000011">
    <property type="protein sequence ID" value="KAK4547497.1"/>
    <property type="molecule type" value="Genomic_DNA"/>
</dbReference>
<protein>
    <submittedName>
        <fullName evidence="2">Uncharacterized protein</fullName>
    </submittedName>
</protein>
<feature type="region of interest" description="Disordered" evidence="1">
    <location>
        <begin position="1032"/>
        <end position="1097"/>
    </location>
</feature>
<feature type="region of interest" description="Disordered" evidence="1">
    <location>
        <begin position="1"/>
        <end position="43"/>
    </location>
</feature>
<organism evidence="2 3">
    <name type="scientific">Oleoguttula mirabilis</name>
    <dbReference type="NCBI Taxonomy" id="1507867"/>
    <lineage>
        <taxon>Eukaryota</taxon>
        <taxon>Fungi</taxon>
        <taxon>Dikarya</taxon>
        <taxon>Ascomycota</taxon>
        <taxon>Pezizomycotina</taxon>
        <taxon>Dothideomycetes</taxon>
        <taxon>Dothideomycetidae</taxon>
        <taxon>Mycosphaerellales</taxon>
        <taxon>Teratosphaeriaceae</taxon>
        <taxon>Oleoguttula</taxon>
    </lineage>
</organism>
<sequence length="1117" mass="121009">MDNSDDCHCPDPDSDTKDWGAPITSASSRMEEDVPFPTPASTSLATPQFTLELTPPPYDGMDDDVNIDDSFDENSFPLGSRGFAASDGSNAYRGEINVTSPSNAPTLHLNITRPSRNILQAQYTNTSQEHVPVSWSRYSALEMAAAHPSALASDTLQLDGGDGMSSCNAHHCDNCGCLMKVKYYDCRSCGVDGSYKLCVVCNSEHSCCTILNLIPDGRKDCPHVDQPYECFELCFTRRRRVAPGNSPIVLTETGSDSGWQAISNESNIGAGATQSCIHGLACTTCNTEHGGGGDDSATLRDRNEQRDDATTLRGRGFSSRRVSSKSGSEMGASYTRSHGGWEAQPSRQGGHRANLEGSDGRGHCGGYDSLGADAMPARDGAWGSPVLLQRDCDNVSAVQGGGWGSLSSLQCDGWGDARPVTGGVWGGATPPQERDDWSHTDASMAEGLGTTALHDRLGWQNAASAGNNGGGPPSGELAAAFRYLNIDPKHADRMTSRRILELYQAQKPDLGAIAAEKARLALGRIGVARDSWMLVDTYNESVDNTHGDATRSTTAQAWGSPSSVDATYGGPAFGKSTMEQDQHQLDQNIPLQLKDDFSRLLDEKRGTISAPPAAKSSMISPRTTSTGTAGLTQKLDFLHRCLLADTVSQKDRINAVNIVCQVADLIQPQQPDQASHHLTAVCGKCSDLAAITQLVFDLSAKLTSADDRLGSLTFHVHIEAKARASISDRYDKEFFRVGQDMTTTAIRIDGLHSEMHAKSANHHSELHALSAVNADSVTGMRVQLDTIETRLERCASTYASDQATQATQGEPQGEELRKAIKRLGAFDATISSLEDTSNAKADRLDAKFKMLEVALEEQDQSRVGMEQRRQAPGGTKFEDLKAMVVEHVGQLHQLAERLMRLEQPSGGSVKEQLAGLHATTTDIDIDVERANDRIGKLEMNVGEGLHDIRLVDLEMWVASLTEQADDRGANKTSARHSLEMATELKEIRLEMEALRLRRMDVDLREVNSRLDEGSETDKEILKRLERIERRSEELDASTAMHSLPPTNPSAAAPVEASGGDQVNTPSAPLFGATHDARHGQARQPAHAPSYEPSRRVNSKGYVKAEDWLWDNLWGERS</sequence>
<evidence type="ECO:0000313" key="2">
    <source>
        <dbReference type="EMBL" id="KAK4547497.1"/>
    </source>
</evidence>